<keyword evidence="3" id="KW-1185">Reference proteome</keyword>
<gene>
    <name evidence="2" type="ORF">SAMN06295900_115145</name>
</gene>
<evidence type="ECO:0000313" key="2">
    <source>
        <dbReference type="EMBL" id="SMF69215.1"/>
    </source>
</evidence>
<feature type="signal peptide" evidence="1">
    <location>
        <begin position="1"/>
        <end position="17"/>
    </location>
</feature>
<keyword evidence="1" id="KW-0732">Signal</keyword>
<dbReference type="EMBL" id="FXAH01000015">
    <property type="protein sequence ID" value="SMF69215.1"/>
    <property type="molecule type" value="Genomic_DNA"/>
</dbReference>
<protein>
    <recommendedName>
        <fullName evidence="4">Lipoprotein</fullName>
    </recommendedName>
</protein>
<name>A0A1X7GH00_TRICW</name>
<organism evidence="2 3">
    <name type="scientific">Trinickia caryophylli</name>
    <name type="common">Paraburkholderia caryophylli</name>
    <dbReference type="NCBI Taxonomy" id="28094"/>
    <lineage>
        <taxon>Bacteria</taxon>
        <taxon>Pseudomonadati</taxon>
        <taxon>Pseudomonadota</taxon>
        <taxon>Betaproteobacteria</taxon>
        <taxon>Burkholderiales</taxon>
        <taxon>Burkholderiaceae</taxon>
        <taxon>Trinickia</taxon>
    </lineage>
</organism>
<proteinExistence type="predicted"/>
<accession>A0A1X7GH00</accession>
<evidence type="ECO:0008006" key="4">
    <source>
        <dbReference type="Google" id="ProtNLM"/>
    </source>
</evidence>
<reference evidence="3" key="1">
    <citation type="submission" date="2017-04" db="EMBL/GenBank/DDBJ databases">
        <authorList>
            <person name="Varghese N."/>
            <person name="Submissions S."/>
        </authorList>
    </citation>
    <scope>NUCLEOTIDE SEQUENCE [LARGE SCALE GENOMIC DNA]</scope>
    <source>
        <strain evidence="3">Ballard 720</strain>
    </source>
</reference>
<dbReference type="PROSITE" id="PS51257">
    <property type="entry name" value="PROKAR_LIPOPROTEIN"/>
    <property type="match status" value="1"/>
</dbReference>
<evidence type="ECO:0000256" key="1">
    <source>
        <dbReference type="SAM" id="SignalP"/>
    </source>
</evidence>
<dbReference type="STRING" id="28094.SAMN06295900_115145"/>
<feature type="chain" id="PRO_5012191674" description="Lipoprotein" evidence="1">
    <location>
        <begin position="18"/>
        <end position="119"/>
    </location>
</feature>
<evidence type="ECO:0000313" key="3">
    <source>
        <dbReference type="Proteomes" id="UP000192911"/>
    </source>
</evidence>
<dbReference type="AlphaFoldDB" id="A0A1X7GH00"/>
<sequence>MKGNHVLFIAALTTVLAACISTSDVVEVGKDTYSVSATSDGMRAASSGRQSAFAAGNEKCASMGKHFQLVTEDSRRTRMGIDTTSDVTFRCLDANDPAYTRPNIQPAPTAIIENRTVQQ</sequence>
<dbReference type="Proteomes" id="UP000192911">
    <property type="component" value="Unassembled WGS sequence"/>
</dbReference>